<protein>
    <recommendedName>
        <fullName evidence="4">Mannosylglycerate hydrolase MGH1-like glycoside hydrolase domain-containing protein</fullName>
    </recommendedName>
</protein>
<evidence type="ECO:0000256" key="3">
    <source>
        <dbReference type="ARBA" id="ARBA00023295"/>
    </source>
</evidence>
<dbReference type="eggNOG" id="COG1626">
    <property type="taxonomic scope" value="Bacteria"/>
</dbReference>
<dbReference type="InterPro" id="IPR054491">
    <property type="entry name" value="MGH1-like_GH"/>
</dbReference>
<dbReference type="STRING" id="351607.Acel_1462"/>
<dbReference type="PANTHER" id="PTHR10412:SF11">
    <property type="entry name" value="MANNOSYL-OLIGOSACCHARIDE GLUCOSIDASE"/>
    <property type="match status" value="1"/>
</dbReference>
<dbReference type="GO" id="GO:0006487">
    <property type="term" value="P:protein N-linked glycosylation"/>
    <property type="evidence" value="ECO:0007669"/>
    <property type="project" value="TreeGrafter"/>
</dbReference>
<dbReference type="SUPFAM" id="SSF48208">
    <property type="entry name" value="Six-hairpin glycosidases"/>
    <property type="match status" value="1"/>
</dbReference>
<dbReference type="KEGG" id="ace:Acel_1462"/>
<feature type="domain" description="Mannosylglycerate hydrolase MGH1-like glycoside hydrolase" evidence="4">
    <location>
        <begin position="56"/>
        <end position="397"/>
    </location>
</feature>
<dbReference type="HOGENOM" id="CLU_015270_1_0_11"/>
<dbReference type="Proteomes" id="UP000008221">
    <property type="component" value="Chromosome"/>
</dbReference>
<dbReference type="PANTHER" id="PTHR10412">
    <property type="entry name" value="MANNOSYL-OLIGOSACCHARIDE GLUCOSIDASE"/>
    <property type="match status" value="1"/>
</dbReference>
<organism evidence="5 6">
    <name type="scientific">Acidothermus cellulolyticus (strain ATCC 43068 / DSM 8971 / 11B)</name>
    <dbReference type="NCBI Taxonomy" id="351607"/>
    <lineage>
        <taxon>Bacteria</taxon>
        <taxon>Bacillati</taxon>
        <taxon>Actinomycetota</taxon>
        <taxon>Actinomycetes</taxon>
        <taxon>Acidothermales</taxon>
        <taxon>Acidothermaceae</taxon>
        <taxon>Acidothermus</taxon>
    </lineage>
</organism>
<dbReference type="InterPro" id="IPR008928">
    <property type="entry name" value="6-hairpin_glycosidase_sf"/>
</dbReference>
<keyword evidence="3" id="KW-0326">Glycosidase</keyword>
<comment type="similarity">
    <text evidence="1">Belongs to the glycosyl hydrolase 63 family.</text>
</comment>
<keyword evidence="2" id="KW-0378">Hydrolase</keyword>
<reference evidence="5 6" key="1">
    <citation type="journal article" date="2009" name="Genome Res.">
        <title>Complete genome of the cellulolytic thermophile Acidothermus cellulolyticus 11B provides insights into its ecophysiological and evolutionary adaptations.</title>
        <authorList>
            <person name="Barabote R.D."/>
            <person name="Xie G."/>
            <person name="Leu D.H."/>
            <person name="Normand P."/>
            <person name="Necsulea A."/>
            <person name="Daubin V."/>
            <person name="Medigue C."/>
            <person name="Adney W.S."/>
            <person name="Xu X.C."/>
            <person name="Lapidus A."/>
            <person name="Parales R.E."/>
            <person name="Detter C."/>
            <person name="Pujic P."/>
            <person name="Bruce D."/>
            <person name="Lavire C."/>
            <person name="Challacombe J.F."/>
            <person name="Brettin T.S."/>
            <person name="Berry A.M."/>
        </authorList>
    </citation>
    <scope>NUCLEOTIDE SEQUENCE [LARGE SCALE GENOMIC DNA]</scope>
    <source>
        <strain evidence="6">ATCC 43068 / DSM 8971 / 11B</strain>
    </source>
</reference>
<dbReference type="InterPro" id="IPR012341">
    <property type="entry name" value="6hp_glycosidase-like_sf"/>
</dbReference>
<evidence type="ECO:0000256" key="2">
    <source>
        <dbReference type="ARBA" id="ARBA00022801"/>
    </source>
</evidence>
<proteinExistence type="inferred from homology"/>
<dbReference type="AlphaFoldDB" id="A0LUX4"/>
<dbReference type="Pfam" id="PF22422">
    <property type="entry name" value="MGH1-like_GH"/>
    <property type="match status" value="1"/>
</dbReference>
<dbReference type="GO" id="GO:0004573">
    <property type="term" value="F:Glc3Man9GlcNAc2 oligosaccharide glucosidase activity"/>
    <property type="evidence" value="ECO:0007669"/>
    <property type="project" value="InterPro"/>
</dbReference>
<gene>
    <name evidence="5" type="ordered locus">Acel_1462</name>
</gene>
<evidence type="ECO:0000313" key="5">
    <source>
        <dbReference type="EMBL" id="ABK53234.1"/>
    </source>
</evidence>
<keyword evidence="6" id="KW-1185">Reference proteome</keyword>
<dbReference type="GO" id="GO:0009311">
    <property type="term" value="P:oligosaccharide metabolic process"/>
    <property type="evidence" value="ECO:0007669"/>
    <property type="project" value="InterPro"/>
</dbReference>
<dbReference type="InterPro" id="IPR004888">
    <property type="entry name" value="Glycoside_hydrolase_63"/>
</dbReference>
<dbReference type="Gene3D" id="1.50.10.10">
    <property type="match status" value="1"/>
</dbReference>
<sequence>MTGAGRAIRYAATMATAPSAEQRQRRDTTLRERAFRVLDGAWRTTGGYCWPNRRTYPHLWLWDSCFHAIAWAALGDERALREIDAVFRAQLPSGFLPHIRYADSNRADRRRGPLRGVSSFTQPPVFVRALDAIRQAGMPIPDHFFERAAQALDCLWRDRLRDGLLVIIHPWETGLDDSPRWDSWVGSHRWRRRRWTRFDRFLVTQTRYAEDGRGIDNACFLAAPASFNAIAADAAALLGTLLGDTAWRQRAEALAAALDEHAWDDDEQLWRDIPLRGGGDSSRIPTVDGLLPALCTRDRSRAAAALAQLSDPERFHAPFGPRYLPRTHPLYRPGQYWRGPAWPPLNYYLALAAVRNGYLHLSADLAERTRNAVLRARFAEYWNPETGRGLGARPQTWATIAVAFPGDP</sequence>
<accession>A0LUX4</accession>
<dbReference type="EMBL" id="CP000481">
    <property type="protein sequence ID" value="ABK53234.1"/>
    <property type="molecule type" value="Genomic_DNA"/>
</dbReference>
<dbReference type="InParanoid" id="A0LUX4"/>
<evidence type="ECO:0000256" key="1">
    <source>
        <dbReference type="ARBA" id="ARBA00010833"/>
    </source>
</evidence>
<evidence type="ECO:0000259" key="4">
    <source>
        <dbReference type="Pfam" id="PF22422"/>
    </source>
</evidence>
<name>A0LUX4_ACIC1</name>
<evidence type="ECO:0000313" key="6">
    <source>
        <dbReference type="Proteomes" id="UP000008221"/>
    </source>
</evidence>